<gene>
    <name evidence="3" type="primary">porC</name>
    <name evidence="3" type="ORF">WY13_03383</name>
</gene>
<dbReference type="PATRIC" id="fig|1538.10.peg.3443"/>
<dbReference type="InterPro" id="IPR011894">
    <property type="entry name" value="PorC_KorC"/>
</dbReference>
<dbReference type="PANTHER" id="PTHR43366:SF1">
    <property type="entry name" value="PYRUVATE SYNTHASE SUBUNIT PORC"/>
    <property type="match status" value="1"/>
</dbReference>
<feature type="domain" description="Pyruvate/ketoisovalerate oxidoreductase catalytic" evidence="2">
    <location>
        <begin position="10"/>
        <end position="178"/>
    </location>
</feature>
<evidence type="ECO:0000313" key="4">
    <source>
        <dbReference type="Proteomes" id="UP000077407"/>
    </source>
</evidence>
<dbReference type="InterPro" id="IPR051626">
    <property type="entry name" value="Oxidoreductase_gamma_subunit"/>
</dbReference>
<dbReference type="AlphaFoldDB" id="A0A162KT19"/>
<evidence type="ECO:0000313" key="3">
    <source>
        <dbReference type="EMBL" id="OAA83596.1"/>
    </source>
</evidence>
<proteinExistence type="predicted"/>
<dbReference type="OrthoDB" id="9794954at2"/>
<evidence type="ECO:0000256" key="1">
    <source>
        <dbReference type="ARBA" id="ARBA00023002"/>
    </source>
</evidence>
<accession>A0A162KT19</accession>
<dbReference type="SUPFAM" id="SSF53323">
    <property type="entry name" value="Pyruvate-ferredoxin oxidoreductase, PFOR, domain III"/>
    <property type="match status" value="1"/>
</dbReference>
<dbReference type="PANTHER" id="PTHR43366">
    <property type="entry name" value="PYRUVATE SYNTHASE SUBUNIT PORC"/>
    <property type="match status" value="1"/>
</dbReference>
<dbReference type="InterPro" id="IPR019752">
    <property type="entry name" value="Pyrv/ketoisovalerate_OxRed_cat"/>
</dbReference>
<sequence>MIKLKFYGLGGQGIVTAAKMLSEAVSLNEGKYAITVPAYGHERRGAPVNTSIIIDDEPVLLNSFVYDPDIVLVADSSIIDKGIDISEGIHENSILVLNTEDENILERYKKYNFKELYYVDGTRVAVENIGLAIPNASMLGALAATGLVKIESIEDAIKITFGKKAGDKNAKAARESYEKIKKM</sequence>
<evidence type="ECO:0000259" key="2">
    <source>
        <dbReference type="Pfam" id="PF01558"/>
    </source>
</evidence>
<keyword evidence="1 3" id="KW-0560">Oxidoreductase</keyword>
<protein>
    <submittedName>
        <fullName evidence="3">Pyruvate synthase subunit PorC</fullName>
        <ecNumber evidence="3">1.2.7.1</ecNumber>
    </submittedName>
</protein>
<dbReference type="InterPro" id="IPR002869">
    <property type="entry name" value="Pyrv_flavodox_OxRed_cen"/>
</dbReference>
<dbReference type="Pfam" id="PF01558">
    <property type="entry name" value="POR"/>
    <property type="match status" value="1"/>
</dbReference>
<organism evidence="3 4">
    <name type="scientific">Clostridium ljungdahlii</name>
    <dbReference type="NCBI Taxonomy" id="1538"/>
    <lineage>
        <taxon>Bacteria</taxon>
        <taxon>Bacillati</taxon>
        <taxon>Bacillota</taxon>
        <taxon>Clostridia</taxon>
        <taxon>Eubacteriales</taxon>
        <taxon>Clostridiaceae</taxon>
        <taxon>Clostridium</taxon>
    </lineage>
</organism>
<dbReference type="NCBIfam" id="TIGR02175">
    <property type="entry name" value="PorC_KorC"/>
    <property type="match status" value="1"/>
</dbReference>
<dbReference type="EMBL" id="LITT01000058">
    <property type="protein sequence ID" value="OAA83596.1"/>
    <property type="molecule type" value="Genomic_DNA"/>
</dbReference>
<dbReference type="GO" id="GO:0019164">
    <property type="term" value="F:pyruvate synthase activity"/>
    <property type="evidence" value="ECO:0007669"/>
    <property type="project" value="UniProtKB-EC"/>
</dbReference>
<comment type="caution">
    <text evidence="3">The sequence shown here is derived from an EMBL/GenBank/DDBJ whole genome shotgun (WGS) entry which is preliminary data.</text>
</comment>
<keyword evidence="3" id="KW-0670">Pyruvate</keyword>
<dbReference type="EC" id="1.2.7.1" evidence="3"/>
<reference evidence="3 4" key="1">
    <citation type="journal article" date="2015" name="Biotechnol. Bioeng.">
        <title>Genome sequence and phenotypic characterization of Caulobacter segnis.</title>
        <authorList>
            <person name="Patel S."/>
            <person name="Fletcher B."/>
            <person name="Scott D.C."/>
            <person name="Ely B."/>
        </authorList>
    </citation>
    <scope>NUCLEOTIDE SEQUENCE [LARGE SCALE GENOMIC DNA]</scope>
    <source>
        <strain evidence="3 4">ERI-2</strain>
    </source>
</reference>
<dbReference type="Proteomes" id="UP000077407">
    <property type="component" value="Unassembled WGS sequence"/>
</dbReference>
<dbReference type="RefSeq" id="WP_063556666.1">
    <property type="nucleotide sequence ID" value="NZ_LITT01000058.1"/>
</dbReference>
<name>A0A162KT19_9CLOT</name>
<dbReference type="Gene3D" id="3.40.920.10">
    <property type="entry name" value="Pyruvate-ferredoxin oxidoreductase, PFOR, domain III"/>
    <property type="match status" value="1"/>
</dbReference>